<evidence type="ECO:0000313" key="2">
    <source>
        <dbReference type="EMBL" id="USF24557.1"/>
    </source>
</evidence>
<feature type="domain" description="RNA polymerase sigma-70 region 4" evidence="1">
    <location>
        <begin position="465"/>
        <end position="501"/>
    </location>
</feature>
<gene>
    <name evidence="2" type="ORF">N508_001645</name>
</gene>
<dbReference type="OrthoDB" id="9784984at2"/>
<name>V2QC52_9BACT</name>
<reference evidence="2" key="1">
    <citation type="journal article" date="2014" name="Genome Announc.">
        <title>Draft genome sequences of the altered schaedler flora, a defined bacterial community from gnotobiotic mice.</title>
        <authorList>
            <person name="Wannemuehler M.J."/>
            <person name="Overstreet A.M."/>
            <person name="Ward D.V."/>
            <person name="Phillips G.J."/>
        </authorList>
    </citation>
    <scope>NUCLEOTIDE SEQUENCE</scope>
    <source>
        <strain evidence="2">ASF457</strain>
    </source>
</reference>
<proteinExistence type="predicted"/>
<dbReference type="AlphaFoldDB" id="V2QC52"/>
<evidence type="ECO:0000259" key="1">
    <source>
        <dbReference type="Pfam" id="PF04545"/>
    </source>
</evidence>
<dbReference type="KEGG" id="msch:N508_001645"/>
<evidence type="ECO:0000313" key="3">
    <source>
        <dbReference type="Proteomes" id="UP000017429"/>
    </source>
</evidence>
<dbReference type="InterPro" id="IPR013324">
    <property type="entry name" value="RNA_pol_sigma_r3/r4-like"/>
</dbReference>
<accession>V2QC52</accession>
<dbReference type="GO" id="GO:0003700">
    <property type="term" value="F:DNA-binding transcription factor activity"/>
    <property type="evidence" value="ECO:0007669"/>
    <property type="project" value="InterPro"/>
</dbReference>
<dbReference type="RefSeq" id="WP_023275933.1">
    <property type="nucleotide sequence ID" value="NZ_CP097562.1"/>
</dbReference>
<reference evidence="2" key="3">
    <citation type="submission" date="2022-06" db="EMBL/GenBank/DDBJ databases">
        <title>Resources to Facilitate Use of the Altered Schaedler Flora (ASF) Mouse Model to Study Microbiome Function.</title>
        <authorList>
            <person name="Proctor A."/>
            <person name="Parvinroo S."/>
            <person name="Richie T."/>
            <person name="Jia X."/>
            <person name="Lee S.T.M."/>
            <person name="Karp P.D."/>
            <person name="Paley S."/>
            <person name="Kostic A.D."/>
            <person name="Pierre J.F."/>
            <person name="Wannemuehler M.J."/>
            <person name="Phillips G.J."/>
        </authorList>
    </citation>
    <scope>NUCLEOTIDE SEQUENCE</scope>
    <source>
        <strain evidence="2">ASF457</strain>
    </source>
</reference>
<keyword evidence="3" id="KW-1185">Reference proteome</keyword>
<dbReference type="SUPFAM" id="SSF88659">
    <property type="entry name" value="Sigma3 and sigma4 domains of RNA polymerase sigma factors"/>
    <property type="match status" value="1"/>
</dbReference>
<reference evidence="2" key="2">
    <citation type="submission" date="2022-05" db="EMBL/GenBank/DDBJ databases">
        <authorList>
            <person name="Proctor A.L."/>
            <person name="Phillips G.J."/>
            <person name="Wannemuehler M.J."/>
        </authorList>
    </citation>
    <scope>NUCLEOTIDE SEQUENCE</scope>
    <source>
        <strain evidence="2">ASF457</strain>
    </source>
</reference>
<protein>
    <recommendedName>
        <fullName evidence="1">RNA polymerase sigma-70 region 4 domain-containing protein</fullName>
    </recommendedName>
</protein>
<dbReference type="Proteomes" id="UP000017429">
    <property type="component" value="Chromosome"/>
</dbReference>
<dbReference type="GO" id="GO:0006352">
    <property type="term" value="P:DNA-templated transcription initiation"/>
    <property type="evidence" value="ECO:0007669"/>
    <property type="project" value="InterPro"/>
</dbReference>
<dbReference type="InterPro" id="IPR007630">
    <property type="entry name" value="RNA_pol_sigma70_r4"/>
</dbReference>
<dbReference type="Gene3D" id="1.10.10.10">
    <property type="entry name" value="Winged helix-like DNA-binding domain superfamily/Winged helix DNA-binding domain"/>
    <property type="match status" value="1"/>
</dbReference>
<organism evidence="2 3">
    <name type="scientific">Mucispirillum schaedleri ASF457</name>
    <dbReference type="NCBI Taxonomy" id="1379858"/>
    <lineage>
        <taxon>Bacteria</taxon>
        <taxon>Pseudomonadati</taxon>
        <taxon>Deferribacterota</taxon>
        <taxon>Deferribacteres</taxon>
        <taxon>Deferribacterales</taxon>
        <taxon>Mucispirillaceae</taxon>
        <taxon>Mucispirillum</taxon>
    </lineage>
</organism>
<dbReference type="Pfam" id="PF04545">
    <property type="entry name" value="Sigma70_r4"/>
    <property type="match status" value="1"/>
</dbReference>
<dbReference type="InterPro" id="IPR036388">
    <property type="entry name" value="WH-like_DNA-bd_sf"/>
</dbReference>
<sequence length="518" mass="60948">MVSTEIREKQIYFHSQDLYDSVKIPVRDYLLELTQDLELAVLLNQIIFSKKDKLTLNDIKRLTLNEKTKQTIRAKLEQLIELGLIRKYKSNSLIYNQDLYEPTDKVISDNQDILALIEGIDLKYDFHYLTAALLNKFRTYALSGINEIRISASKLKSMLGVNNSESSIRSILKQLIADDYIAAELVYGVYNYKINVSKITNNYSADDINKFTAELFSIYQEYLKQVNISFSKSELKSYKMTIKRMLNDGYNPLILKHIFSFITLNYFDFKEFTTPAKIKKSYDKLYNLSKALSKRKAKRFIYKLKNNLLSSDETDKDEPNQNKVISDIEIWQRALNYINSLKGALQKWYYSSSAGVTDIDFEDFYQEALKSAYEYFKKHHNNDNFTISTIKYRLKDYMYQKRSLIDTFENKSSIINYEYEFDNLDLSVCKMEEKPLEINFDKNTGINKLFSILDERSIFIIKHYIGYDGHHLTFKEIGKILNLSESLIARIYKKAILLLREHFPPDMENEIRHLINNS</sequence>
<dbReference type="EMBL" id="CP097562">
    <property type="protein sequence ID" value="USF24557.1"/>
    <property type="molecule type" value="Genomic_DNA"/>
</dbReference>